<sequence>MIHVENLLPSQIYFSQDSIANSFSQKGKYKGENIGTVLDKVADVDDFIKGITICETPLRKGNEFITRWASMNNRSLWVAKELQLIGKFPNPKEFTAEGNIPEWMRTTKNGGECVVVRVFGKPKHPIAGKSFRPAPFWKFLHDITPANILEFLKNFKSVRIDSGYFSEDLTSGSGTKDDEEFLEKQQWFLDVSKDLAI</sequence>
<gene>
    <name evidence="1" type="ORF">MCOR_40225</name>
</gene>
<dbReference type="AlphaFoldDB" id="A0A6J8DHQ2"/>
<accession>A0A6J8DHQ2</accession>
<dbReference type="EMBL" id="CACVKT020007264">
    <property type="protein sequence ID" value="CAC5406674.1"/>
    <property type="molecule type" value="Genomic_DNA"/>
</dbReference>
<reference evidence="1 2" key="1">
    <citation type="submission" date="2020-06" db="EMBL/GenBank/DDBJ databases">
        <authorList>
            <person name="Li R."/>
            <person name="Bekaert M."/>
        </authorList>
    </citation>
    <scope>NUCLEOTIDE SEQUENCE [LARGE SCALE GENOMIC DNA]</scope>
    <source>
        <strain evidence="2">wild</strain>
    </source>
</reference>
<name>A0A6J8DHQ2_MYTCO</name>
<proteinExistence type="predicted"/>
<dbReference type="Proteomes" id="UP000507470">
    <property type="component" value="Unassembled WGS sequence"/>
</dbReference>
<protein>
    <submittedName>
        <fullName evidence="1">Uncharacterized protein</fullName>
    </submittedName>
</protein>
<evidence type="ECO:0000313" key="1">
    <source>
        <dbReference type="EMBL" id="CAC5406674.1"/>
    </source>
</evidence>
<evidence type="ECO:0000313" key="2">
    <source>
        <dbReference type="Proteomes" id="UP000507470"/>
    </source>
</evidence>
<dbReference type="OrthoDB" id="449340at2759"/>
<keyword evidence="2" id="KW-1185">Reference proteome</keyword>
<organism evidence="1 2">
    <name type="scientific">Mytilus coruscus</name>
    <name type="common">Sea mussel</name>
    <dbReference type="NCBI Taxonomy" id="42192"/>
    <lineage>
        <taxon>Eukaryota</taxon>
        <taxon>Metazoa</taxon>
        <taxon>Spiralia</taxon>
        <taxon>Lophotrochozoa</taxon>
        <taxon>Mollusca</taxon>
        <taxon>Bivalvia</taxon>
        <taxon>Autobranchia</taxon>
        <taxon>Pteriomorphia</taxon>
        <taxon>Mytilida</taxon>
        <taxon>Mytiloidea</taxon>
        <taxon>Mytilidae</taxon>
        <taxon>Mytilinae</taxon>
        <taxon>Mytilus</taxon>
    </lineage>
</organism>